<evidence type="ECO:0000256" key="1">
    <source>
        <dbReference type="SAM" id="MobiDB-lite"/>
    </source>
</evidence>
<dbReference type="Proteomes" id="UP000481153">
    <property type="component" value="Unassembled WGS sequence"/>
</dbReference>
<proteinExistence type="predicted"/>
<keyword evidence="3" id="KW-1185">Reference proteome</keyword>
<feature type="region of interest" description="Disordered" evidence="1">
    <location>
        <begin position="255"/>
        <end position="282"/>
    </location>
</feature>
<feature type="compositionally biased region" description="Acidic residues" evidence="1">
    <location>
        <begin position="267"/>
        <end position="277"/>
    </location>
</feature>
<protein>
    <submittedName>
        <fullName evidence="2">Uncharacterized protein</fullName>
    </submittedName>
</protein>
<comment type="caution">
    <text evidence="2">The sequence shown here is derived from an EMBL/GenBank/DDBJ whole genome shotgun (WGS) entry which is preliminary data.</text>
</comment>
<dbReference type="EMBL" id="VJMJ01000084">
    <property type="protein sequence ID" value="KAF0737303.1"/>
    <property type="molecule type" value="Genomic_DNA"/>
</dbReference>
<reference evidence="2 3" key="1">
    <citation type="submission" date="2019-07" db="EMBL/GenBank/DDBJ databases">
        <title>Genomics analysis of Aphanomyces spp. identifies a new class of oomycete effector associated with host adaptation.</title>
        <authorList>
            <person name="Gaulin E."/>
        </authorList>
    </citation>
    <scope>NUCLEOTIDE SEQUENCE [LARGE SCALE GENOMIC DNA]</scope>
    <source>
        <strain evidence="2 3">ATCC 201684</strain>
    </source>
</reference>
<feature type="compositionally biased region" description="Polar residues" evidence="1">
    <location>
        <begin position="63"/>
        <end position="80"/>
    </location>
</feature>
<gene>
    <name evidence="2" type="ORF">Ae201684_006474</name>
</gene>
<evidence type="ECO:0000313" key="3">
    <source>
        <dbReference type="Proteomes" id="UP000481153"/>
    </source>
</evidence>
<feature type="region of interest" description="Disordered" evidence="1">
    <location>
        <begin position="59"/>
        <end position="80"/>
    </location>
</feature>
<name>A0A6G0XBA6_9STRA</name>
<dbReference type="AlphaFoldDB" id="A0A6G0XBA6"/>
<evidence type="ECO:0000313" key="2">
    <source>
        <dbReference type="EMBL" id="KAF0737303.1"/>
    </source>
</evidence>
<sequence length="538" mass="59310">MERVEAAQHPPKTAPAAFLWPARASKHLHNVADMVRVSTTSFIALTPTNGKDVRQVKQVPAATRSQSVPTSTMERSKISPKQSSVLAMEVEDWFITPSYVCSVHATTDGLTESYRHATVSKEEVIRVTVKESRRLSYTYISPMTFVLSSHRVTHEFKVEYSDYRKFVREMGALPIFAKSVSELEQTKLLEDSFSGSMRRAVASLEALTKDLAEALHALVQIPDLAAHPSFLKLAHIDSFRAIYEVLVHGESWARTSCNPEKGGETPALEDEDAESDTTEPMSLDGSQDCLCALYAEGASIFARHIANEELTFSSKSASNSSSDSDSPPSVEKVLCVDLMLSRSLLVFYTDSMFTLHKTNFTAARHFQECNIFGFGSRLLFQIKKKCKAEWVVVAAGHASTPLMTLKLQKHYSQKPVVEIYRSMASNPSGECIGQFRKSWKRGFEFHLLSELLTQGKMTTAITIASGVVARKHRFNVLCGVAGAEDPITSSALSVSPAAPTKQQLHVSEGVDVVLQLCIAAAFDIVAGAVLFHRSEFVY</sequence>
<accession>A0A6G0XBA6</accession>
<dbReference type="VEuPathDB" id="FungiDB:AeMF1_010602"/>
<organism evidence="2 3">
    <name type="scientific">Aphanomyces euteiches</name>
    <dbReference type="NCBI Taxonomy" id="100861"/>
    <lineage>
        <taxon>Eukaryota</taxon>
        <taxon>Sar</taxon>
        <taxon>Stramenopiles</taxon>
        <taxon>Oomycota</taxon>
        <taxon>Saprolegniomycetes</taxon>
        <taxon>Saprolegniales</taxon>
        <taxon>Verrucalvaceae</taxon>
        <taxon>Aphanomyces</taxon>
    </lineage>
</organism>